<keyword evidence="2" id="KW-1185">Reference proteome</keyword>
<protein>
    <submittedName>
        <fullName evidence="1">Uncharacterized protein</fullName>
    </submittedName>
</protein>
<reference evidence="1 2" key="1">
    <citation type="submission" date="2017-06" db="EMBL/GenBank/DDBJ databases">
        <title>Genome sequencing of cyanobaciteial culture collection at National Institute for Environmental Studies (NIES).</title>
        <authorList>
            <person name="Hirose Y."/>
            <person name="Shimura Y."/>
            <person name="Fujisawa T."/>
            <person name="Nakamura Y."/>
            <person name="Kawachi M."/>
        </authorList>
    </citation>
    <scope>NUCLEOTIDE SEQUENCE [LARGE SCALE GENOMIC DNA]</scope>
    <source>
        <strain evidence="1 2">NIES-267</strain>
    </source>
</reference>
<dbReference type="EMBL" id="AP018227">
    <property type="protein sequence ID" value="BAY83819.1"/>
    <property type="molecule type" value="Genomic_DNA"/>
</dbReference>
<evidence type="ECO:0000313" key="2">
    <source>
        <dbReference type="Proteomes" id="UP000218418"/>
    </source>
</evidence>
<gene>
    <name evidence="1" type="ORF">NIES267_33130</name>
</gene>
<dbReference type="AlphaFoldDB" id="A0A1Z4LRF9"/>
<sequence>MNLTMIIEEEKIDNLQTKLRSHNIVTDKVAILD</sequence>
<accession>A0A1Z4LRF9</accession>
<dbReference type="Proteomes" id="UP000218418">
    <property type="component" value="Chromosome"/>
</dbReference>
<organism evidence="1 2">
    <name type="scientific">Calothrix parasitica NIES-267</name>
    <dbReference type="NCBI Taxonomy" id="1973488"/>
    <lineage>
        <taxon>Bacteria</taxon>
        <taxon>Bacillati</taxon>
        <taxon>Cyanobacteriota</taxon>
        <taxon>Cyanophyceae</taxon>
        <taxon>Nostocales</taxon>
        <taxon>Calotrichaceae</taxon>
        <taxon>Calothrix</taxon>
    </lineage>
</organism>
<name>A0A1Z4LRF9_9CYAN</name>
<evidence type="ECO:0000313" key="1">
    <source>
        <dbReference type="EMBL" id="BAY83819.1"/>
    </source>
</evidence>
<proteinExistence type="predicted"/>